<evidence type="ECO:0000313" key="2">
    <source>
        <dbReference type="Proteomes" id="UP001172386"/>
    </source>
</evidence>
<dbReference type="Proteomes" id="UP001172386">
    <property type="component" value="Unassembled WGS sequence"/>
</dbReference>
<keyword evidence="2" id="KW-1185">Reference proteome</keyword>
<protein>
    <submittedName>
        <fullName evidence="1">Uncharacterized protein</fullName>
    </submittedName>
</protein>
<proteinExistence type="predicted"/>
<reference evidence="1" key="1">
    <citation type="submission" date="2022-10" db="EMBL/GenBank/DDBJ databases">
        <title>Culturing micro-colonial fungi from biological soil crusts in the Mojave desert and describing Neophaeococcomyces mojavensis, and introducing the new genera and species Taxawa tesnikishii.</title>
        <authorList>
            <person name="Kurbessoian T."/>
            <person name="Stajich J.E."/>
        </authorList>
    </citation>
    <scope>NUCLEOTIDE SEQUENCE</scope>
    <source>
        <strain evidence="1">JES_112</strain>
    </source>
</reference>
<organism evidence="1 2">
    <name type="scientific">Neophaeococcomyces mojaviensis</name>
    <dbReference type="NCBI Taxonomy" id="3383035"/>
    <lineage>
        <taxon>Eukaryota</taxon>
        <taxon>Fungi</taxon>
        <taxon>Dikarya</taxon>
        <taxon>Ascomycota</taxon>
        <taxon>Pezizomycotina</taxon>
        <taxon>Eurotiomycetes</taxon>
        <taxon>Chaetothyriomycetidae</taxon>
        <taxon>Chaetothyriales</taxon>
        <taxon>Chaetothyriales incertae sedis</taxon>
        <taxon>Neophaeococcomyces</taxon>
    </lineage>
</organism>
<accession>A0ACC3AB59</accession>
<gene>
    <name evidence="1" type="ORF">H2198_003493</name>
</gene>
<name>A0ACC3AB59_9EURO</name>
<evidence type="ECO:0000313" key="1">
    <source>
        <dbReference type="EMBL" id="KAJ9658747.1"/>
    </source>
</evidence>
<comment type="caution">
    <text evidence="1">The sequence shown here is derived from an EMBL/GenBank/DDBJ whole genome shotgun (WGS) entry which is preliminary data.</text>
</comment>
<sequence length="297" mass="33386">MFASLLPGSIFLMIIYLGLEFANAVLLFIGELRVIQYYPSLIALDFISLFADSTLLSFLLILFAKRIYDHAGKDDSSIILYKGYCWVISIIAIVNIPAFFYQGFGAIMGEETQKALTESGGIKFKILASYKALNVSFYGVYLGGVFILAWITISHLRRLGKAMVSHMTLKICVPLLIVSLLARTIGKFIYAILFVLQARTKSPTIQLIHTIFYGLLSVLIYGSIMVIAHSGNFSHEISTARTRTQYDLVRQSAQYGSEYKSGQATVYDEETTHTIGEPHGYEYSTREYDNPSQPRWQ</sequence>
<dbReference type="EMBL" id="JAPDRQ010000047">
    <property type="protein sequence ID" value="KAJ9658747.1"/>
    <property type="molecule type" value="Genomic_DNA"/>
</dbReference>